<comment type="caution">
    <text evidence="2">The sequence shown here is derived from an EMBL/GenBank/DDBJ whole genome shotgun (WGS) entry which is preliminary data.</text>
</comment>
<dbReference type="AlphaFoldDB" id="A0A6N2BS73"/>
<keyword evidence="1" id="KW-0472">Membrane</keyword>
<evidence type="ECO:0000313" key="2">
    <source>
        <dbReference type="EMBL" id="TMW97724.1"/>
    </source>
</evidence>
<proteinExistence type="predicted"/>
<sequence>MKSRLDMNKIESEMDNFNDDLKKMKAVEKNGKTNWPSQKKWDKQLRISLFCVCILVISSVFQKVLFLNREVDSRRLP</sequence>
<keyword evidence="1" id="KW-1133">Transmembrane helix</keyword>
<protein>
    <submittedName>
        <fullName evidence="2">Uncharacterized protein</fullName>
    </submittedName>
</protein>
<organism evidence="2">
    <name type="scientific">Solanum chilense</name>
    <name type="common">Tomato</name>
    <name type="synonym">Lycopersicon chilense</name>
    <dbReference type="NCBI Taxonomy" id="4083"/>
    <lineage>
        <taxon>Eukaryota</taxon>
        <taxon>Viridiplantae</taxon>
        <taxon>Streptophyta</taxon>
        <taxon>Embryophyta</taxon>
        <taxon>Tracheophyta</taxon>
        <taxon>Spermatophyta</taxon>
        <taxon>Magnoliopsida</taxon>
        <taxon>eudicotyledons</taxon>
        <taxon>Gunneridae</taxon>
        <taxon>Pentapetalae</taxon>
        <taxon>asterids</taxon>
        <taxon>lamiids</taxon>
        <taxon>Solanales</taxon>
        <taxon>Solanaceae</taxon>
        <taxon>Solanoideae</taxon>
        <taxon>Solaneae</taxon>
        <taxon>Solanum</taxon>
        <taxon>Solanum subgen. Lycopersicon</taxon>
    </lineage>
</organism>
<accession>A0A6N2BS73</accession>
<keyword evidence="1" id="KW-0812">Transmembrane</keyword>
<gene>
    <name evidence="2" type="ORF">EJD97_005084</name>
</gene>
<evidence type="ECO:0000256" key="1">
    <source>
        <dbReference type="SAM" id="Phobius"/>
    </source>
</evidence>
<name>A0A6N2BS73_SOLCI</name>
<feature type="transmembrane region" description="Helical" evidence="1">
    <location>
        <begin position="47"/>
        <end position="67"/>
    </location>
</feature>
<dbReference type="EMBL" id="RXGB01001747">
    <property type="protein sequence ID" value="TMW97724.1"/>
    <property type="molecule type" value="Genomic_DNA"/>
</dbReference>
<reference evidence="2" key="1">
    <citation type="submission" date="2019-05" db="EMBL/GenBank/DDBJ databases">
        <title>The de novo reference genome and transcriptome assemblies of the wild tomato species Solanum chilense.</title>
        <authorList>
            <person name="Stam R."/>
            <person name="Nosenko T."/>
            <person name="Hoerger A.C."/>
            <person name="Stephan W."/>
            <person name="Seidel M.A."/>
            <person name="Kuhn J.M.M."/>
            <person name="Haberer G."/>
            <person name="Tellier A."/>
        </authorList>
    </citation>
    <scope>NUCLEOTIDE SEQUENCE</scope>
    <source>
        <tissue evidence="2">Mature leaves</tissue>
    </source>
</reference>